<evidence type="ECO:0000313" key="3">
    <source>
        <dbReference type="Proteomes" id="UP001617213"/>
    </source>
</evidence>
<evidence type="ECO:0000313" key="2">
    <source>
        <dbReference type="EMBL" id="MFJ2679460.1"/>
    </source>
</evidence>
<feature type="non-terminal residue" evidence="2">
    <location>
        <position position="1"/>
    </location>
</feature>
<dbReference type="Proteomes" id="UP001617213">
    <property type="component" value="Unassembled WGS sequence"/>
</dbReference>
<sequence>DGKIFGLNQEQANRIRTGETETDAI</sequence>
<proteinExistence type="predicted"/>
<dbReference type="EMBL" id="JBIUWZ010000021">
    <property type="protein sequence ID" value="MFJ2679460.1"/>
    <property type="molecule type" value="Genomic_DNA"/>
</dbReference>
<protein>
    <submittedName>
        <fullName evidence="2">P-II family nitrogen regulator</fullName>
    </submittedName>
</protein>
<gene>
    <name evidence="2" type="ORF">ACIOWJ_15375</name>
</gene>
<comment type="caution">
    <text evidence="2">The sequence shown here is derived from an EMBL/GenBank/DDBJ whole genome shotgun (WGS) entry which is preliminary data.</text>
</comment>
<name>A0ABW8E0V5_9PSED</name>
<reference evidence="2 3" key="1">
    <citation type="submission" date="2024-10" db="EMBL/GenBank/DDBJ databases">
        <title>The Natural Products Discovery Center: Release of the First 8490 Sequenced Strains for Exploring Actinobacteria Biosynthetic Diversity.</title>
        <authorList>
            <person name="Kalkreuter E."/>
            <person name="Kautsar S.A."/>
            <person name="Yang D."/>
            <person name="Bader C.D."/>
            <person name="Teijaro C.N."/>
            <person name="Fluegel L."/>
            <person name="Davis C.M."/>
            <person name="Simpson J.R."/>
            <person name="Lauterbach L."/>
            <person name="Steele A.D."/>
            <person name="Gui C."/>
            <person name="Meng S."/>
            <person name="Li G."/>
            <person name="Viehrig K."/>
            <person name="Ye F."/>
            <person name="Su P."/>
            <person name="Kiefer A.F."/>
            <person name="Nichols A."/>
            <person name="Cepeda A.J."/>
            <person name="Yan W."/>
            <person name="Fan B."/>
            <person name="Jiang Y."/>
            <person name="Adhikari A."/>
            <person name="Zheng C.-J."/>
            <person name="Schuster L."/>
            <person name="Cowan T.M."/>
            <person name="Smanski M.J."/>
            <person name="Chevrette M.G."/>
            <person name="De Carvalho L.P.S."/>
            <person name="Shen B."/>
        </authorList>
    </citation>
    <scope>NUCLEOTIDE SEQUENCE [LARGE SCALE GENOMIC DNA]</scope>
    <source>
        <strain evidence="2 3">NPDC087581</strain>
    </source>
</reference>
<feature type="region of interest" description="Disordered" evidence="1">
    <location>
        <begin position="1"/>
        <end position="25"/>
    </location>
</feature>
<evidence type="ECO:0000256" key="1">
    <source>
        <dbReference type="SAM" id="MobiDB-lite"/>
    </source>
</evidence>
<accession>A0ABW8E0V5</accession>
<organism evidence="2 3">
    <name type="scientific">Pseudomonas sivasensis</name>
    <dbReference type="NCBI Taxonomy" id="1880678"/>
    <lineage>
        <taxon>Bacteria</taxon>
        <taxon>Pseudomonadati</taxon>
        <taxon>Pseudomonadota</taxon>
        <taxon>Gammaproteobacteria</taxon>
        <taxon>Pseudomonadales</taxon>
        <taxon>Pseudomonadaceae</taxon>
        <taxon>Pseudomonas</taxon>
    </lineage>
</organism>
<keyword evidence="3" id="KW-1185">Reference proteome</keyword>